<feature type="compositionally biased region" description="Basic and acidic residues" evidence="1">
    <location>
        <begin position="40"/>
        <end position="71"/>
    </location>
</feature>
<keyword evidence="3" id="KW-1185">Reference proteome</keyword>
<feature type="region of interest" description="Disordered" evidence="1">
    <location>
        <begin position="1"/>
        <end position="185"/>
    </location>
</feature>
<evidence type="ECO:0000313" key="3">
    <source>
        <dbReference type="Proteomes" id="UP001428341"/>
    </source>
</evidence>
<name>A0AAP0LZP2_9ROSI</name>
<comment type="caution">
    <text evidence="2">The sequence shown here is derived from an EMBL/GenBank/DDBJ whole genome shotgun (WGS) entry which is preliminary data.</text>
</comment>
<feature type="compositionally biased region" description="Basic and acidic residues" evidence="1">
    <location>
        <begin position="168"/>
        <end position="185"/>
    </location>
</feature>
<evidence type="ECO:0000256" key="1">
    <source>
        <dbReference type="SAM" id="MobiDB-lite"/>
    </source>
</evidence>
<organism evidence="2 3">
    <name type="scientific">Citrus x changshan-huyou</name>
    <dbReference type="NCBI Taxonomy" id="2935761"/>
    <lineage>
        <taxon>Eukaryota</taxon>
        <taxon>Viridiplantae</taxon>
        <taxon>Streptophyta</taxon>
        <taxon>Embryophyta</taxon>
        <taxon>Tracheophyta</taxon>
        <taxon>Spermatophyta</taxon>
        <taxon>Magnoliopsida</taxon>
        <taxon>eudicotyledons</taxon>
        <taxon>Gunneridae</taxon>
        <taxon>Pentapetalae</taxon>
        <taxon>rosids</taxon>
        <taxon>malvids</taxon>
        <taxon>Sapindales</taxon>
        <taxon>Rutaceae</taxon>
        <taxon>Aurantioideae</taxon>
        <taxon>Citrus</taxon>
    </lineage>
</organism>
<feature type="compositionally biased region" description="Basic and acidic residues" evidence="1">
    <location>
        <begin position="107"/>
        <end position="124"/>
    </location>
</feature>
<dbReference type="EMBL" id="JBCGBO010000006">
    <property type="protein sequence ID" value="KAK9192851.1"/>
    <property type="molecule type" value="Genomic_DNA"/>
</dbReference>
<evidence type="ECO:0000313" key="2">
    <source>
        <dbReference type="EMBL" id="KAK9192851.1"/>
    </source>
</evidence>
<accession>A0AAP0LZP2</accession>
<dbReference type="Proteomes" id="UP001428341">
    <property type="component" value="Unassembled WGS sequence"/>
</dbReference>
<feature type="compositionally biased region" description="Acidic residues" evidence="1">
    <location>
        <begin position="146"/>
        <end position="167"/>
    </location>
</feature>
<reference evidence="2 3" key="1">
    <citation type="submission" date="2024-05" db="EMBL/GenBank/DDBJ databases">
        <title>Haplotype-resolved chromosome-level genome assembly of Huyou (Citrus changshanensis).</title>
        <authorList>
            <person name="Miao C."/>
            <person name="Chen W."/>
            <person name="Wu Y."/>
            <person name="Wang L."/>
            <person name="Zhao S."/>
            <person name="Grierson D."/>
            <person name="Xu C."/>
            <person name="Chen K."/>
        </authorList>
    </citation>
    <scope>NUCLEOTIDE SEQUENCE [LARGE SCALE GENOMIC DNA]</scope>
    <source>
        <strain evidence="2">01-14</strain>
        <tissue evidence="2">Leaf</tissue>
    </source>
</reference>
<dbReference type="AlphaFoldDB" id="A0AAP0LZP2"/>
<feature type="compositionally biased region" description="Basic residues" evidence="1">
    <location>
        <begin position="15"/>
        <end position="24"/>
    </location>
</feature>
<sequence length="185" mass="21329">MNDMLRKQKPITVTKPKHKPKPEHHRQQLQPPPASLSKPNRGDRKDREVEEKQKVNEKKVDGSFVGIEDKGIKKKRSQERSVSLRRNSRSSSRSSDVKHQFGGNELSSHDTLEAKTENKKENVVKKKKQGAANFLKRMKQNSPCEVMEDDDEEEDDNDNDNDEDDSGDDSKDNKVEEEKKMISFD</sequence>
<proteinExistence type="predicted"/>
<protein>
    <submittedName>
        <fullName evidence="2">Uncharacterized protein</fullName>
    </submittedName>
</protein>
<feature type="compositionally biased region" description="Low complexity" evidence="1">
    <location>
        <begin position="80"/>
        <end position="94"/>
    </location>
</feature>
<gene>
    <name evidence="2" type="ORF">WN944_003544</name>
</gene>